<evidence type="ECO:0000256" key="6">
    <source>
        <dbReference type="ARBA" id="ARBA00022737"/>
    </source>
</evidence>
<dbReference type="SMART" id="SM00647">
    <property type="entry name" value="IBR"/>
    <property type="match status" value="2"/>
</dbReference>
<evidence type="ECO:0000256" key="10">
    <source>
        <dbReference type="SAM" id="MobiDB-lite"/>
    </source>
</evidence>
<keyword evidence="6" id="KW-0677">Repeat</keyword>
<dbReference type="GO" id="GO:0061630">
    <property type="term" value="F:ubiquitin protein ligase activity"/>
    <property type="evidence" value="ECO:0007669"/>
    <property type="project" value="UniProtKB-EC"/>
</dbReference>
<evidence type="ECO:0000256" key="7">
    <source>
        <dbReference type="ARBA" id="ARBA00022771"/>
    </source>
</evidence>
<evidence type="ECO:0000256" key="2">
    <source>
        <dbReference type="ARBA" id="ARBA00001947"/>
    </source>
</evidence>
<dbReference type="GO" id="GO:0016567">
    <property type="term" value="P:protein ubiquitination"/>
    <property type="evidence" value="ECO:0007669"/>
    <property type="project" value="InterPro"/>
</dbReference>
<evidence type="ECO:0000256" key="9">
    <source>
        <dbReference type="ARBA" id="ARBA00022833"/>
    </source>
</evidence>
<dbReference type="eggNOG" id="KOG1812">
    <property type="taxonomic scope" value="Eukaryota"/>
</dbReference>
<organism evidence="12">
    <name type="scientific">Oryza nivara</name>
    <name type="common">Indian wild rice</name>
    <name type="synonym">Oryza sativa f. spontanea</name>
    <dbReference type="NCBI Taxonomy" id="4536"/>
    <lineage>
        <taxon>Eukaryota</taxon>
        <taxon>Viridiplantae</taxon>
        <taxon>Streptophyta</taxon>
        <taxon>Embryophyta</taxon>
        <taxon>Tracheophyta</taxon>
        <taxon>Spermatophyta</taxon>
        <taxon>Magnoliopsida</taxon>
        <taxon>Liliopsida</taxon>
        <taxon>Poales</taxon>
        <taxon>Poaceae</taxon>
        <taxon>BOP clade</taxon>
        <taxon>Oryzoideae</taxon>
        <taxon>Oryzeae</taxon>
        <taxon>Oryzinae</taxon>
        <taxon>Oryza</taxon>
    </lineage>
</organism>
<dbReference type="InterPro" id="IPR017907">
    <property type="entry name" value="Znf_RING_CS"/>
</dbReference>
<dbReference type="FunFam" id="3.30.40.10:FF:000718">
    <property type="entry name" value="RBR-type E3 ubiquitin transferase"/>
    <property type="match status" value="1"/>
</dbReference>
<keyword evidence="5" id="KW-0479">Metal-binding</keyword>
<dbReference type="EC" id="2.3.2.31" evidence="3"/>
<keyword evidence="13" id="KW-1185">Reference proteome</keyword>
<comment type="cofactor">
    <cofactor evidence="2">
        <name>Zn(2+)</name>
        <dbReference type="ChEBI" id="CHEBI:29105"/>
    </cofactor>
</comment>
<dbReference type="GO" id="GO:0008270">
    <property type="term" value="F:zinc ion binding"/>
    <property type="evidence" value="ECO:0007669"/>
    <property type="project" value="UniProtKB-KW"/>
</dbReference>
<feature type="region of interest" description="Disordered" evidence="10">
    <location>
        <begin position="291"/>
        <end position="325"/>
    </location>
</feature>
<comment type="catalytic activity">
    <reaction evidence="1">
        <text>[E2 ubiquitin-conjugating enzyme]-S-ubiquitinyl-L-cysteine + [acceptor protein]-L-lysine = [E2 ubiquitin-conjugating enzyme]-L-cysteine + [acceptor protein]-N(6)-ubiquitinyl-L-lysine.</text>
        <dbReference type="EC" id="2.3.2.31"/>
    </reaction>
</comment>
<dbReference type="Gramene" id="ONIVA09G11190.2">
    <property type="protein sequence ID" value="ONIVA09G11190.2"/>
    <property type="gene ID" value="ONIVA09G11190"/>
</dbReference>
<proteinExistence type="predicted"/>
<sequence>MASAAASASASAAQELDREQYLQELIRGSMLDPPSSSSSRAGRVRPLTDDEIGRFYCEVCMEWKLVFDRFRVSDGCPHAFCVACVVGHIESRVAAGSVPVLCLLAGGGGCSGGGVMHPERCKKLLDIDVFDRWCVALCERAVGPARARCPYRDCGEMAALEGEAAAAALPLRAAASKASCPTCSRAFCLQCEEPWDDRHGGGGDGGARCALTQLAKGREWRRCPSCRAMIDKIDGCKRMTCRCGTVFCYDCGSSFNPRMYSCKCTPRKSSQSEEEDGFIDLTCSDQTWRPRRRWSPTRSSSRPACRRRNRSAREASRHVPPLDQRRRHRVAPLREICDEPRLLYFCTTAAACPTGARTYASSASPASSSATSRARPRVAAEEERCPCAALPFPGLPLRLRRRRAPRRTARINLLYLYIGGFDVRVVASRSASSPSVSGSGAFAR</sequence>
<dbReference type="HOGENOM" id="CLU_617349_0_0_1"/>
<dbReference type="InterPro" id="IPR031127">
    <property type="entry name" value="E3_UB_ligase_RBR"/>
</dbReference>
<dbReference type="PROSITE" id="PS51873">
    <property type="entry name" value="TRIAD"/>
    <property type="match status" value="1"/>
</dbReference>
<dbReference type="STRING" id="4536.A0A0E0IJZ8"/>
<name>A0A0E0IJZ8_ORYNI</name>
<evidence type="ECO:0000256" key="5">
    <source>
        <dbReference type="ARBA" id="ARBA00022723"/>
    </source>
</evidence>
<dbReference type="CDD" id="cd22584">
    <property type="entry name" value="Rcat_RBR_unk"/>
    <property type="match status" value="1"/>
</dbReference>
<evidence type="ECO:0000259" key="11">
    <source>
        <dbReference type="PROSITE" id="PS51873"/>
    </source>
</evidence>
<evidence type="ECO:0000256" key="4">
    <source>
        <dbReference type="ARBA" id="ARBA00022679"/>
    </source>
</evidence>
<dbReference type="SUPFAM" id="SSF57850">
    <property type="entry name" value="RING/U-box"/>
    <property type="match status" value="2"/>
</dbReference>
<evidence type="ECO:0000313" key="12">
    <source>
        <dbReference type="EnsemblPlants" id="ONIVA09G11190.2"/>
    </source>
</evidence>
<keyword evidence="8" id="KW-0833">Ubl conjugation pathway</keyword>
<evidence type="ECO:0000313" key="13">
    <source>
        <dbReference type="Proteomes" id="UP000006591"/>
    </source>
</evidence>
<reference evidence="12" key="1">
    <citation type="submission" date="2015-04" db="UniProtKB">
        <authorList>
            <consortium name="EnsemblPlants"/>
        </authorList>
    </citation>
    <scope>IDENTIFICATION</scope>
    <source>
        <strain evidence="12">SL10</strain>
    </source>
</reference>
<dbReference type="Pfam" id="PF01485">
    <property type="entry name" value="IBR"/>
    <property type="match status" value="2"/>
</dbReference>
<dbReference type="PANTHER" id="PTHR11685">
    <property type="entry name" value="RBR FAMILY RING FINGER AND IBR DOMAIN-CONTAINING"/>
    <property type="match status" value="1"/>
</dbReference>
<feature type="domain" description="RING-type" evidence="11">
    <location>
        <begin position="53"/>
        <end position="268"/>
    </location>
</feature>
<evidence type="ECO:0000256" key="3">
    <source>
        <dbReference type="ARBA" id="ARBA00012251"/>
    </source>
</evidence>
<keyword evidence="9" id="KW-0862">Zinc</keyword>
<protein>
    <recommendedName>
        <fullName evidence="3">RBR-type E3 ubiquitin transferase</fullName>
        <ecNumber evidence="3">2.3.2.31</ecNumber>
    </recommendedName>
</protein>
<dbReference type="PROSITE" id="PS00518">
    <property type="entry name" value="ZF_RING_1"/>
    <property type="match status" value="1"/>
</dbReference>
<dbReference type="EnsemblPlants" id="ONIVA09G11190.2">
    <property type="protein sequence ID" value="ONIVA09G11190.2"/>
    <property type="gene ID" value="ONIVA09G11190"/>
</dbReference>
<evidence type="ECO:0000256" key="8">
    <source>
        <dbReference type="ARBA" id="ARBA00022786"/>
    </source>
</evidence>
<keyword evidence="4" id="KW-0808">Transferase</keyword>
<dbReference type="InterPro" id="IPR002867">
    <property type="entry name" value="IBR_dom"/>
</dbReference>
<dbReference type="Gene3D" id="1.20.120.1750">
    <property type="match status" value="1"/>
</dbReference>
<dbReference type="Proteomes" id="UP000006591">
    <property type="component" value="Chromosome 9"/>
</dbReference>
<reference evidence="12" key="2">
    <citation type="submission" date="2018-04" db="EMBL/GenBank/DDBJ databases">
        <title>OnivRS2 (Oryza nivara Reference Sequence Version 2).</title>
        <authorList>
            <person name="Zhang J."/>
            <person name="Kudrna D."/>
            <person name="Lee S."/>
            <person name="Talag J."/>
            <person name="Rajasekar S."/>
            <person name="Welchert J."/>
            <person name="Hsing Y.-I."/>
            <person name="Wing R.A."/>
        </authorList>
    </citation>
    <scope>NUCLEOTIDE SEQUENCE [LARGE SCALE GENOMIC DNA]</scope>
    <source>
        <strain evidence="12">SL10</strain>
    </source>
</reference>
<evidence type="ECO:0000256" key="1">
    <source>
        <dbReference type="ARBA" id="ARBA00001798"/>
    </source>
</evidence>
<dbReference type="InterPro" id="IPR013083">
    <property type="entry name" value="Znf_RING/FYVE/PHD"/>
</dbReference>
<accession>A0A0E0IJZ8</accession>
<dbReference type="Gene3D" id="3.30.40.10">
    <property type="entry name" value="Zinc/RING finger domain, C3HC4 (zinc finger)"/>
    <property type="match status" value="1"/>
</dbReference>
<dbReference type="AlphaFoldDB" id="A0A0E0IJZ8"/>
<dbReference type="InterPro" id="IPR044066">
    <property type="entry name" value="TRIAD_supradom"/>
</dbReference>
<keyword evidence="7" id="KW-0863">Zinc-finger</keyword>